<sequence>MALLKSAKSGRPMPLARQVYDELHKRILRFELKPYQVLSEASVSEMLGVSRTPAREALTKLAENKFVDVVPQRGSQVAPLRLEDLDRSQFMREALEVALLRRAMSSGEGAALVKGLRKEITLQRTYVTFEDTESFYASDEAFHGLIAEYAKQPSVLPEILRLKDHMDRFRHLMVAAVEDLDTIIKQHIAIADAIEAGDEALAEERMIKHLRRIFDYIDEARDKFPDYFEQSEEHVRAAR</sequence>
<dbReference type="InterPro" id="IPR000524">
    <property type="entry name" value="Tscrpt_reg_HTH_GntR"/>
</dbReference>
<dbReference type="Gene3D" id="1.10.10.10">
    <property type="entry name" value="Winged helix-like DNA-binding domain superfamily/Winged helix DNA-binding domain"/>
    <property type="match status" value="1"/>
</dbReference>
<reference evidence="5 6" key="1">
    <citation type="submission" date="2017-05" db="EMBL/GenBank/DDBJ databases">
        <authorList>
            <person name="Song R."/>
            <person name="Chenine A.L."/>
            <person name="Ruprecht R.M."/>
        </authorList>
    </citation>
    <scope>NUCLEOTIDE SEQUENCE [LARGE SCALE GENOMIC DNA]</scope>
    <source>
        <strain evidence="5 6">CECT 8899</strain>
    </source>
</reference>
<dbReference type="OrthoDB" id="9788098at2"/>
<proteinExistence type="predicted"/>
<evidence type="ECO:0000256" key="2">
    <source>
        <dbReference type="ARBA" id="ARBA00023125"/>
    </source>
</evidence>
<evidence type="ECO:0000259" key="4">
    <source>
        <dbReference type="PROSITE" id="PS50949"/>
    </source>
</evidence>
<evidence type="ECO:0000256" key="1">
    <source>
        <dbReference type="ARBA" id="ARBA00023015"/>
    </source>
</evidence>
<dbReference type="PROSITE" id="PS50949">
    <property type="entry name" value="HTH_GNTR"/>
    <property type="match status" value="1"/>
</dbReference>
<keyword evidence="1" id="KW-0805">Transcription regulation</keyword>
<dbReference type="GO" id="GO:0003677">
    <property type="term" value="F:DNA binding"/>
    <property type="evidence" value="ECO:0007669"/>
    <property type="project" value="UniProtKB-KW"/>
</dbReference>
<dbReference type="Pfam" id="PF00392">
    <property type="entry name" value="GntR"/>
    <property type="match status" value="1"/>
</dbReference>
<dbReference type="SMART" id="SM00345">
    <property type="entry name" value="HTH_GNTR"/>
    <property type="match status" value="1"/>
</dbReference>
<feature type="domain" description="HTH gntR-type" evidence="4">
    <location>
        <begin position="13"/>
        <end position="80"/>
    </location>
</feature>
<keyword evidence="3" id="KW-0804">Transcription</keyword>
<dbReference type="RefSeq" id="WP_093994307.1">
    <property type="nucleotide sequence ID" value="NZ_FXZK01000019.1"/>
</dbReference>
<evidence type="ECO:0000313" key="5">
    <source>
        <dbReference type="EMBL" id="SMY10147.1"/>
    </source>
</evidence>
<name>A0A238LKA7_9RHOB</name>
<dbReference type="PANTHER" id="PTHR43537">
    <property type="entry name" value="TRANSCRIPTIONAL REGULATOR, GNTR FAMILY"/>
    <property type="match status" value="1"/>
</dbReference>
<dbReference type="GO" id="GO:0003700">
    <property type="term" value="F:DNA-binding transcription factor activity"/>
    <property type="evidence" value="ECO:0007669"/>
    <property type="project" value="InterPro"/>
</dbReference>
<dbReference type="SMART" id="SM00895">
    <property type="entry name" value="FCD"/>
    <property type="match status" value="1"/>
</dbReference>
<dbReference type="InterPro" id="IPR036390">
    <property type="entry name" value="WH_DNA-bd_sf"/>
</dbReference>
<dbReference type="Pfam" id="PF07729">
    <property type="entry name" value="FCD"/>
    <property type="match status" value="1"/>
</dbReference>
<organism evidence="5 6">
    <name type="scientific">Flavimaricola marinus</name>
    <dbReference type="NCBI Taxonomy" id="1819565"/>
    <lineage>
        <taxon>Bacteria</taxon>
        <taxon>Pseudomonadati</taxon>
        <taxon>Pseudomonadota</taxon>
        <taxon>Alphaproteobacteria</taxon>
        <taxon>Rhodobacterales</taxon>
        <taxon>Paracoccaceae</taxon>
        <taxon>Flavimaricola</taxon>
    </lineage>
</organism>
<evidence type="ECO:0000256" key="3">
    <source>
        <dbReference type="ARBA" id="ARBA00023163"/>
    </source>
</evidence>
<evidence type="ECO:0000313" key="6">
    <source>
        <dbReference type="Proteomes" id="UP000201613"/>
    </source>
</evidence>
<dbReference type="PANTHER" id="PTHR43537:SF5">
    <property type="entry name" value="UXU OPERON TRANSCRIPTIONAL REGULATOR"/>
    <property type="match status" value="1"/>
</dbReference>
<dbReference type="InterPro" id="IPR036388">
    <property type="entry name" value="WH-like_DNA-bd_sf"/>
</dbReference>
<dbReference type="InterPro" id="IPR008920">
    <property type="entry name" value="TF_FadR/GntR_C"/>
</dbReference>
<dbReference type="SUPFAM" id="SSF46785">
    <property type="entry name" value="Winged helix' DNA-binding domain"/>
    <property type="match status" value="1"/>
</dbReference>
<protein>
    <submittedName>
        <fullName evidence="5">Putative HTH-type transcriptional regulator YdfH</fullName>
    </submittedName>
</protein>
<dbReference type="Proteomes" id="UP000201613">
    <property type="component" value="Unassembled WGS sequence"/>
</dbReference>
<dbReference type="Gene3D" id="1.20.120.530">
    <property type="entry name" value="GntR ligand-binding domain-like"/>
    <property type="match status" value="1"/>
</dbReference>
<dbReference type="SUPFAM" id="SSF48008">
    <property type="entry name" value="GntR ligand-binding domain-like"/>
    <property type="match status" value="1"/>
</dbReference>
<gene>
    <name evidence="5" type="primary">ydfH_9</name>
    <name evidence="5" type="ORF">LOM8899_04322</name>
</gene>
<dbReference type="InterPro" id="IPR011711">
    <property type="entry name" value="GntR_C"/>
</dbReference>
<accession>A0A238LKA7</accession>
<keyword evidence="2" id="KW-0238">DNA-binding</keyword>
<dbReference type="CDD" id="cd07377">
    <property type="entry name" value="WHTH_GntR"/>
    <property type="match status" value="1"/>
</dbReference>
<dbReference type="EMBL" id="FXZK01000019">
    <property type="protein sequence ID" value="SMY10147.1"/>
    <property type="molecule type" value="Genomic_DNA"/>
</dbReference>
<dbReference type="AlphaFoldDB" id="A0A238LKA7"/>
<keyword evidence="6" id="KW-1185">Reference proteome</keyword>